<reference evidence="1" key="1">
    <citation type="submission" date="2019-08" db="EMBL/GenBank/DDBJ databases">
        <authorList>
            <person name="Kucharzyk K."/>
            <person name="Murdoch R.W."/>
            <person name="Higgins S."/>
            <person name="Loffler F."/>
        </authorList>
    </citation>
    <scope>NUCLEOTIDE SEQUENCE</scope>
</reference>
<evidence type="ECO:0000313" key="1">
    <source>
        <dbReference type="EMBL" id="MPN42276.1"/>
    </source>
</evidence>
<comment type="caution">
    <text evidence="1">The sequence shown here is derived from an EMBL/GenBank/DDBJ whole genome shotgun (WGS) entry which is preliminary data.</text>
</comment>
<organism evidence="1">
    <name type="scientific">bioreactor metagenome</name>
    <dbReference type="NCBI Taxonomy" id="1076179"/>
    <lineage>
        <taxon>unclassified sequences</taxon>
        <taxon>metagenomes</taxon>
        <taxon>ecological metagenomes</taxon>
    </lineage>
</organism>
<proteinExistence type="predicted"/>
<protein>
    <submittedName>
        <fullName evidence="1">Uncharacterized protein</fullName>
    </submittedName>
</protein>
<dbReference type="AlphaFoldDB" id="A0A645HUM0"/>
<gene>
    <name evidence="1" type="ORF">SDC9_189833</name>
</gene>
<sequence length="75" mass="8705">MIAFEKRDTWVFESIADAAVAYGVNKKVILDRINDGCTLKDGFTTLDWYSPEDETVEELREIRQYIPKADFLDLD</sequence>
<accession>A0A645HUM0</accession>
<dbReference type="EMBL" id="VSSQ01099902">
    <property type="protein sequence ID" value="MPN42276.1"/>
    <property type="molecule type" value="Genomic_DNA"/>
</dbReference>
<name>A0A645HUM0_9ZZZZ</name>